<evidence type="ECO:0000256" key="4">
    <source>
        <dbReference type="ARBA" id="ARBA00023242"/>
    </source>
</evidence>
<sequence length="165" mass="19245">MEYNAENLVKAVTLFYRSEAHQQAEAHQWLTEAQNSPQAWSFVWELLSPLKSSEVQFFAATTLHTKLMKHWNEVPEDHYEFLKKRILESIINYAMGPKLVLNRLCIAVDLNHLLLNPTKTRKTRTIPKTKIDTRVQSEDCSTISTPSGQRSGRIGQFWMYEVRHD</sequence>
<dbReference type="InterPro" id="IPR011989">
    <property type="entry name" value="ARM-like"/>
</dbReference>
<dbReference type="PANTHER" id="PTHR12363:SF33">
    <property type="entry name" value="IMPORTIN-13"/>
    <property type="match status" value="1"/>
</dbReference>
<evidence type="ECO:0000256" key="2">
    <source>
        <dbReference type="ARBA" id="ARBA00007991"/>
    </source>
</evidence>
<name>A0A9P0M5T9_ACAOB</name>
<organism evidence="6 7">
    <name type="scientific">Acanthoscelides obtectus</name>
    <name type="common">Bean weevil</name>
    <name type="synonym">Bruchus obtectus</name>
    <dbReference type="NCBI Taxonomy" id="200917"/>
    <lineage>
        <taxon>Eukaryota</taxon>
        <taxon>Metazoa</taxon>
        <taxon>Ecdysozoa</taxon>
        <taxon>Arthropoda</taxon>
        <taxon>Hexapoda</taxon>
        <taxon>Insecta</taxon>
        <taxon>Pterygota</taxon>
        <taxon>Neoptera</taxon>
        <taxon>Endopterygota</taxon>
        <taxon>Coleoptera</taxon>
        <taxon>Polyphaga</taxon>
        <taxon>Cucujiformia</taxon>
        <taxon>Chrysomeloidea</taxon>
        <taxon>Chrysomelidae</taxon>
        <taxon>Bruchinae</taxon>
        <taxon>Bruchini</taxon>
        <taxon>Acanthoscelides</taxon>
    </lineage>
</organism>
<evidence type="ECO:0000259" key="5">
    <source>
        <dbReference type="PROSITE" id="PS50166"/>
    </source>
</evidence>
<dbReference type="GO" id="GO:0005634">
    <property type="term" value="C:nucleus"/>
    <property type="evidence" value="ECO:0007669"/>
    <property type="project" value="UniProtKB-SubCell"/>
</dbReference>
<dbReference type="InterPro" id="IPR016024">
    <property type="entry name" value="ARM-type_fold"/>
</dbReference>
<proteinExistence type="inferred from homology"/>
<comment type="similarity">
    <text evidence="2">Belongs to the importin beta family.</text>
</comment>
<dbReference type="Proteomes" id="UP001152888">
    <property type="component" value="Unassembled WGS sequence"/>
</dbReference>
<dbReference type="OrthoDB" id="2016913at2759"/>
<gene>
    <name evidence="6" type="ORF">ACAOBT_LOCUS32767</name>
</gene>
<dbReference type="Gene3D" id="1.25.10.10">
    <property type="entry name" value="Leucine-rich Repeat Variant"/>
    <property type="match status" value="1"/>
</dbReference>
<dbReference type="GO" id="GO:0031267">
    <property type="term" value="F:small GTPase binding"/>
    <property type="evidence" value="ECO:0007669"/>
    <property type="project" value="InterPro"/>
</dbReference>
<evidence type="ECO:0000256" key="1">
    <source>
        <dbReference type="ARBA" id="ARBA00004123"/>
    </source>
</evidence>
<dbReference type="AlphaFoldDB" id="A0A9P0M5T9"/>
<dbReference type="EMBL" id="CAKOFQ010008166">
    <property type="protein sequence ID" value="CAH2012322.1"/>
    <property type="molecule type" value="Genomic_DNA"/>
</dbReference>
<dbReference type="GO" id="GO:0005737">
    <property type="term" value="C:cytoplasm"/>
    <property type="evidence" value="ECO:0007669"/>
    <property type="project" value="TreeGrafter"/>
</dbReference>
<dbReference type="SMART" id="SM00913">
    <property type="entry name" value="IBN_N"/>
    <property type="match status" value="1"/>
</dbReference>
<dbReference type="PROSITE" id="PS50166">
    <property type="entry name" value="IMPORTIN_B_NT"/>
    <property type="match status" value="1"/>
</dbReference>
<evidence type="ECO:0000313" key="7">
    <source>
        <dbReference type="Proteomes" id="UP001152888"/>
    </source>
</evidence>
<evidence type="ECO:0000256" key="3">
    <source>
        <dbReference type="ARBA" id="ARBA00022448"/>
    </source>
</evidence>
<dbReference type="GO" id="GO:0006606">
    <property type="term" value="P:protein import into nucleus"/>
    <property type="evidence" value="ECO:0007669"/>
    <property type="project" value="TreeGrafter"/>
</dbReference>
<comment type="subcellular location">
    <subcellularLocation>
        <location evidence="1">Nucleus</location>
    </subcellularLocation>
</comment>
<evidence type="ECO:0000313" key="6">
    <source>
        <dbReference type="EMBL" id="CAH2012322.1"/>
    </source>
</evidence>
<protein>
    <recommendedName>
        <fullName evidence="5">Importin N-terminal domain-containing protein</fullName>
    </recommendedName>
</protein>
<comment type="caution">
    <text evidence="6">The sequence shown here is derived from an EMBL/GenBank/DDBJ whole genome shotgun (WGS) entry which is preliminary data.</text>
</comment>
<keyword evidence="4" id="KW-0539">Nucleus</keyword>
<feature type="domain" description="Importin N-terminal" evidence="5">
    <location>
        <begin position="26"/>
        <end position="92"/>
    </location>
</feature>
<dbReference type="Pfam" id="PF03810">
    <property type="entry name" value="IBN_N"/>
    <property type="match status" value="1"/>
</dbReference>
<dbReference type="SUPFAM" id="SSF48371">
    <property type="entry name" value="ARM repeat"/>
    <property type="match status" value="1"/>
</dbReference>
<keyword evidence="7" id="KW-1185">Reference proteome</keyword>
<reference evidence="6" key="1">
    <citation type="submission" date="2022-03" db="EMBL/GenBank/DDBJ databases">
        <authorList>
            <person name="Sayadi A."/>
        </authorList>
    </citation>
    <scope>NUCLEOTIDE SEQUENCE</scope>
</reference>
<dbReference type="InterPro" id="IPR051345">
    <property type="entry name" value="Importin_beta-like_NTR"/>
</dbReference>
<accession>A0A9P0M5T9</accession>
<dbReference type="PANTHER" id="PTHR12363">
    <property type="entry name" value="TRANSPORTIN 3 AND IMPORTIN 13"/>
    <property type="match status" value="1"/>
</dbReference>
<dbReference type="InterPro" id="IPR001494">
    <property type="entry name" value="Importin-beta_N"/>
</dbReference>
<keyword evidence="3" id="KW-0813">Transport</keyword>